<dbReference type="Proteomes" id="UP000703269">
    <property type="component" value="Unassembled WGS sequence"/>
</dbReference>
<evidence type="ECO:0000256" key="15">
    <source>
        <dbReference type="SAM" id="Coils"/>
    </source>
</evidence>
<dbReference type="InterPro" id="IPR018527">
    <property type="entry name" value="Rubredoxin_Fe_BS"/>
</dbReference>
<dbReference type="GO" id="GO:0000785">
    <property type="term" value="C:chromatin"/>
    <property type="evidence" value="ECO:0007669"/>
    <property type="project" value="UniProtKB-ARBA"/>
</dbReference>
<dbReference type="InterPro" id="IPR019786">
    <property type="entry name" value="Zinc_finger_PHD-type_CS"/>
</dbReference>
<evidence type="ECO:0000256" key="5">
    <source>
        <dbReference type="ARBA" id="ARBA00022771"/>
    </source>
</evidence>
<dbReference type="GO" id="GO:0005634">
    <property type="term" value="C:nucleus"/>
    <property type="evidence" value="ECO:0007669"/>
    <property type="project" value="UniProtKB-SubCell"/>
</dbReference>
<comment type="subunit">
    <text evidence="14">Component of an histone acetyltransferase complex. Interacts with H3K4me3 and to a lesser extent with H3K4me2.</text>
</comment>
<evidence type="ECO:0000256" key="6">
    <source>
        <dbReference type="ARBA" id="ARBA00022833"/>
    </source>
</evidence>
<feature type="binding site" evidence="12">
    <location>
        <position position="300"/>
    </location>
    <ligand>
        <name>Zn(2+)</name>
        <dbReference type="ChEBI" id="CHEBI:29105"/>
        <label>2</label>
    </ligand>
</feature>
<comment type="domain">
    <text evidence="14">The PHD-type zinc finger mediates the binding to H3K4me3.</text>
</comment>
<evidence type="ECO:0000256" key="10">
    <source>
        <dbReference type="ARBA" id="ARBA00023242"/>
    </source>
</evidence>
<evidence type="ECO:0000256" key="2">
    <source>
        <dbReference type="ARBA" id="ARBA00010210"/>
    </source>
</evidence>
<sequence>MSSTNLEEAASVAAEYIYSLDNLPAEVQFLLSEMKVKDARAQELQNEIQKEGAKYIRHSLRAPPGQALSAKDTAIPSVVSAHYAEIEQLAYEKEQLARRVVQLVGRAQARLERDLGKMLHLQGEPPVEPAPALYYYGASRNPVAQLNESLRSAIALPEAPASPVPPAQAGPPQKKRRVAATASAGSIKLPSPAPQTVPVALGTGATGHRSRLGQQVTTGRGRRATASLGPEADEDAEGEDDVEDDAMEETGDQEDEQVYCFCQKLSYGEMVGCDNDECRYQWFHLNCVNLKPPLPDQWYCPECAPKFANGGSAGPERRKGRKKQ</sequence>
<evidence type="ECO:0000256" key="4">
    <source>
        <dbReference type="ARBA" id="ARBA00022723"/>
    </source>
</evidence>
<evidence type="ECO:0000256" key="13">
    <source>
        <dbReference type="PROSITE-ProRule" id="PRU00146"/>
    </source>
</evidence>
<evidence type="ECO:0000313" key="19">
    <source>
        <dbReference type="Proteomes" id="UP000703269"/>
    </source>
</evidence>
<feature type="binding site" evidence="12">
    <location>
        <position position="287"/>
    </location>
    <ligand>
        <name>Zn(2+)</name>
        <dbReference type="ChEBI" id="CHEBI:29105"/>
        <label>1</label>
    </ligand>
</feature>
<dbReference type="AlphaFoldDB" id="A0A9P3GES6"/>
<proteinExistence type="inferred from homology"/>
<keyword evidence="9" id="KW-0804">Transcription</keyword>
<keyword evidence="6 12" id="KW-0862">Zinc</keyword>
<keyword evidence="8" id="KW-0805">Transcription regulation</keyword>
<feature type="site" description="Histone H3K4me3 binding" evidence="11">
    <location>
        <position position="282"/>
    </location>
</feature>
<feature type="compositionally biased region" description="Pro residues" evidence="16">
    <location>
        <begin position="160"/>
        <end position="169"/>
    </location>
</feature>
<keyword evidence="10 14" id="KW-0539">Nucleus</keyword>
<evidence type="ECO:0000256" key="9">
    <source>
        <dbReference type="ARBA" id="ARBA00023163"/>
    </source>
</evidence>
<feature type="compositionally biased region" description="Acidic residues" evidence="16">
    <location>
        <begin position="231"/>
        <end position="252"/>
    </location>
</feature>
<dbReference type="InterPro" id="IPR001965">
    <property type="entry name" value="Znf_PHD"/>
</dbReference>
<dbReference type="EMBL" id="BPQB01000042">
    <property type="protein sequence ID" value="GJE94728.1"/>
    <property type="molecule type" value="Genomic_DNA"/>
</dbReference>
<feature type="binding site" evidence="12">
    <location>
        <position position="260"/>
    </location>
    <ligand>
        <name>Zn(2+)</name>
        <dbReference type="ChEBI" id="CHEBI:29105"/>
        <label>1</label>
    </ligand>
</feature>
<dbReference type="PROSITE" id="PS50016">
    <property type="entry name" value="ZF_PHD_2"/>
    <property type="match status" value="1"/>
</dbReference>
<evidence type="ECO:0000256" key="1">
    <source>
        <dbReference type="ARBA" id="ARBA00004123"/>
    </source>
</evidence>
<name>A0A9P3GES6_9APHY</name>
<comment type="function">
    <text evidence="14">Component of an histone acetyltransferase complex.</text>
</comment>
<dbReference type="SMART" id="SM00249">
    <property type="entry name" value="PHD"/>
    <property type="match status" value="1"/>
</dbReference>
<feature type="binding site" evidence="12">
    <location>
        <position position="303"/>
    </location>
    <ligand>
        <name>Zn(2+)</name>
        <dbReference type="ChEBI" id="CHEBI:29105"/>
        <label>2</label>
    </ligand>
</feature>
<evidence type="ECO:0000256" key="16">
    <source>
        <dbReference type="SAM" id="MobiDB-lite"/>
    </source>
</evidence>
<evidence type="ECO:0000256" key="7">
    <source>
        <dbReference type="ARBA" id="ARBA00022853"/>
    </source>
</evidence>
<feature type="binding site" evidence="12">
    <location>
        <position position="284"/>
    </location>
    <ligand>
        <name>Zn(2+)</name>
        <dbReference type="ChEBI" id="CHEBI:29105"/>
        <label>1</label>
    </ligand>
</feature>
<feature type="binding site" evidence="12">
    <location>
        <position position="262"/>
    </location>
    <ligand>
        <name>Zn(2+)</name>
        <dbReference type="ChEBI" id="CHEBI:29105"/>
        <label>1</label>
    </ligand>
</feature>
<evidence type="ECO:0000256" key="12">
    <source>
        <dbReference type="PIRSR" id="PIRSR628651-51"/>
    </source>
</evidence>
<feature type="site" description="Histone H3K4me3 binding" evidence="11">
    <location>
        <position position="270"/>
    </location>
</feature>
<accession>A0A9P3GES6</accession>
<keyword evidence="4 12" id="KW-0479">Metal-binding</keyword>
<feature type="region of interest" description="Disordered" evidence="16">
    <location>
        <begin position="159"/>
        <end position="252"/>
    </location>
</feature>
<dbReference type="SMART" id="SM01408">
    <property type="entry name" value="ING"/>
    <property type="match status" value="1"/>
</dbReference>
<dbReference type="PROSITE" id="PS00202">
    <property type="entry name" value="RUBREDOXIN"/>
    <property type="match status" value="1"/>
</dbReference>
<evidence type="ECO:0000256" key="3">
    <source>
        <dbReference type="ARBA" id="ARBA00022604"/>
    </source>
</evidence>
<feature type="site" description="Histone H3K4me3 binding" evidence="11">
    <location>
        <position position="274"/>
    </location>
</feature>
<dbReference type="GO" id="GO:0008270">
    <property type="term" value="F:zinc ion binding"/>
    <property type="evidence" value="ECO:0007669"/>
    <property type="project" value="UniProtKB-KW"/>
</dbReference>
<feature type="coiled-coil region" evidence="15">
    <location>
        <begin position="27"/>
        <end position="54"/>
    </location>
</feature>
<dbReference type="CDD" id="cd15505">
    <property type="entry name" value="PHD_ING"/>
    <property type="match status" value="1"/>
</dbReference>
<feature type="site" description="Histone H3K4me3 binding" evidence="11">
    <location>
        <position position="259"/>
    </location>
</feature>
<dbReference type="GO" id="GO:0006325">
    <property type="term" value="P:chromatin organization"/>
    <property type="evidence" value="ECO:0007669"/>
    <property type="project" value="UniProtKB-KW"/>
</dbReference>
<dbReference type="Gene3D" id="3.30.40.10">
    <property type="entry name" value="Zinc/RING finger domain, C3HC4 (zinc finger)"/>
    <property type="match status" value="1"/>
</dbReference>
<dbReference type="InterPro" id="IPR013083">
    <property type="entry name" value="Znf_RING/FYVE/PHD"/>
</dbReference>
<keyword evidence="3" id="KW-0341">Growth regulation</keyword>
<feature type="binding site" evidence="12">
    <location>
        <position position="273"/>
    </location>
    <ligand>
        <name>Zn(2+)</name>
        <dbReference type="ChEBI" id="CHEBI:29105"/>
        <label>2</label>
    </ligand>
</feature>
<organism evidence="18 19">
    <name type="scientific">Phanerochaete sordida</name>
    <dbReference type="NCBI Taxonomy" id="48140"/>
    <lineage>
        <taxon>Eukaryota</taxon>
        <taxon>Fungi</taxon>
        <taxon>Dikarya</taxon>
        <taxon>Basidiomycota</taxon>
        <taxon>Agaricomycotina</taxon>
        <taxon>Agaricomycetes</taxon>
        <taxon>Polyporales</taxon>
        <taxon>Phanerochaetaceae</taxon>
        <taxon>Phanerochaete</taxon>
    </lineage>
</organism>
<reference evidence="18 19" key="1">
    <citation type="submission" date="2021-08" db="EMBL/GenBank/DDBJ databases">
        <title>Draft Genome Sequence of Phanerochaete sordida strain YK-624.</title>
        <authorList>
            <person name="Mori T."/>
            <person name="Dohra H."/>
            <person name="Suzuki T."/>
            <person name="Kawagishi H."/>
            <person name="Hirai H."/>
        </authorList>
    </citation>
    <scope>NUCLEOTIDE SEQUENCE [LARGE SCALE GENOMIC DNA]</scope>
    <source>
        <strain evidence="18 19">YK-624</strain>
    </source>
</reference>
<protein>
    <recommendedName>
        <fullName evidence="14">Chromatin modification-related protein</fullName>
    </recommendedName>
</protein>
<gene>
    <name evidence="18" type="ORF">PsYK624_108990</name>
</gene>
<dbReference type="PROSITE" id="PS01359">
    <property type="entry name" value="ZF_PHD_1"/>
    <property type="match status" value="1"/>
</dbReference>
<dbReference type="InterPro" id="IPR019787">
    <property type="entry name" value="Znf_PHD-finger"/>
</dbReference>
<dbReference type="OrthoDB" id="5411773at2759"/>
<dbReference type="InterPro" id="IPR024610">
    <property type="entry name" value="ING_N_histone-binding"/>
</dbReference>
<keyword evidence="19" id="KW-1185">Reference proteome</keyword>
<dbReference type="CDD" id="cd16858">
    <property type="entry name" value="ING_ING3_Yng2p"/>
    <property type="match status" value="1"/>
</dbReference>
<evidence type="ECO:0000259" key="17">
    <source>
        <dbReference type="PROSITE" id="PS50016"/>
    </source>
</evidence>
<evidence type="ECO:0000256" key="14">
    <source>
        <dbReference type="RuleBase" id="RU361213"/>
    </source>
</evidence>
<comment type="subcellular location">
    <subcellularLocation>
        <location evidence="1 14">Nucleus</location>
    </subcellularLocation>
</comment>
<comment type="caution">
    <text evidence="18">The sequence shown here is derived from an EMBL/GenBank/DDBJ whole genome shotgun (WGS) entry which is preliminary data.</text>
</comment>
<dbReference type="PANTHER" id="PTHR10333:SF103">
    <property type="entry name" value="INHIBITOR OF GROWTH PROTEIN 3"/>
    <property type="match status" value="1"/>
</dbReference>
<dbReference type="Gene3D" id="6.10.140.1740">
    <property type="match status" value="1"/>
</dbReference>
<dbReference type="PANTHER" id="PTHR10333">
    <property type="entry name" value="INHIBITOR OF GROWTH PROTEIN"/>
    <property type="match status" value="1"/>
</dbReference>
<evidence type="ECO:0000313" key="18">
    <source>
        <dbReference type="EMBL" id="GJE94728.1"/>
    </source>
</evidence>
<dbReference type="InterPro" id="IPR011011">
    <property type="entry name" value="Znf_FYVE_PHD"/>
</dbReference>
<feature type="domain" description="PHD-type" evidence="17">
    <location>
        <begin position="257"/>
        <end position="306"/>
    </location>
</feature>
<dbReference type="SUPFAM" id="SSF57903">
    <property type="entry name" value="FYVE/PHD zinc finger"/>
    <property type="match status" value="1"/>
</dbReference>
<keyword evidence="15" id="KW-0175">Coiled coil</keyword>
<evidence type="ECO:0000256" key="8">
    <source>
        <dbReference type="ARBA" id="ARBA00023015"/>
    </source>
</evidence>
<evidence type="ECO:0000256" key="11">
    <source>
        <dbReference type="PIRSR" id="PIRSR628651-50"/>
    </source>
</evidence>
<keyword evidence="5 13" id="KW-0863">Zinc-finger</keyword>
<keyword evidence="7 14" id="KW-0156">Chromatin regulator</keyword>
<feature type="binding site" evidence="12">
    <location>
        <position position="278"/>
    </location>
    <ligand>
        <name>Zn(2+)</name>
        <dbReference type="ChEBI" id="CHEBI:29105"/>
        <label>2</label>
    </ligand>
</feature>
<dbReference type="InterPro" id="IPR028651">
    <property type="entry name" value="ING_fam"/>
</dbReference>
<comment type="similarity">
    <text evidence="2 14">Belongs to the ING family.</text>
</comment>
<dbReference type="Pfam" id="PF12998">
    <property type="entry name" value="ING"/>
    <property type="match status" value="1"/>
</dbReference>